<dbReference type="AlphaFoldDB" id="E3ITP6"/>
<evidence type="ECO:0008006" key="6">
    <source>
        <dbReference type="Google" id="ProtNLM"/>
    </source>
</evidence>
<gene>
    <name evidence="4" type="ordered locus">FraEuI1c_0725</name>
</gene>
<evidence type="ECO:0000313" key="5">
    <source>
        <dbReference type="Proteomes" id="UP000002484"/>
    </source>
</evidence>
<dbReference type="Proteomes" id="UP000002484">
    <property type="component" value="Chromosome"/>
</dbReference>
<dbReference type="eggNOG" id="COG5662">
    <property type="taxonomic scope" value="Bacteria"/>
</dbReference>
<reference evidence="4 5" key="1">
    <citation type="submission" date="2010-10" db="EMBL/GenBank/DDBJ databases">
        <title>Complete sequence of Frankia sp. EuI1c.</title>
        <authorList>
            <consortium name="US DOE Joint Genome Institute"/>
            <person name="Lucas S."/>
            <person name="Copeland A."/>
            <person name="Lapidus A."/>
            <person name="Cheng J.-F."/>
            <person name="Bruce D."/>
            <person name="Goodwin L."/>
            <person name="Pitluck S."/>
            <person name="Chertkov O."/>
            <person name="Detter J.C."/>
            <person name="Han C."/>
            <person name="Tapia R."/>
            <person name="Land M."/>
            <person name="Hauser L."/>
            <person name="Jeffries C."/>
            <person name="Kyrpides N."/>
            <person name="Ivanova N."/>
            <person name="Mikhailova N."/>
            <person name="Beauchemin N."/>
            <person name="Sen A."/>
            <person name="Sur S.A."/>
            <person name="Gtari M."/>
            <person name="Wall L."/>
            <person name="Tisa L."/>
            <person name="Woyke T."/>
        </authorList>
    </citation>
    <scope>NUCLEOTIDE SEQUENCE [LARGE SCALE GENOMIC DNA]</scope>
    <source>
        <strain evidence="5">DSM 45817 / CECT 9037 / EuI1c</strain>
    </source>
</reference>
<sequence length="225" mass="23430">MTGHLGERLCPLVDGQLRHDDRDRALAHLAHCPTCRLQVAEYRRMKQRLAGLWDPALPDQLADRLRGLGVGLPGAGPAEGRGPDDLALVAGRRAAVLTQPRVPVAGPAHAVAFGPSPRQRLVLVGPPGRGDRTAPAGGLVRPGRMPPLVGGLVRPARRSRVRRTLISSAALMVLTVTGAAASDHASVAGGSPSNVRPSAPASQLPVANGGRATPQITPVSYALRR</sequence>
<proteinExistence type="predicted"/>
<accession>E3ITP6</accession>
<dbReference type="RefSeq" id="WP_013421924.1">
    <property type="nucleotide sequence ID" value="NC_014666.1"/>
</dbReference>
<keyword evidence="5" id="KW-1185">Reference proteome</keyword>
<protein>
    <recommendedName>
        <fullName evidence="6">Zinc-finger domain-containing protein</fullName>
    </recommendedName>
</protein>
<dbReference type="OrthoDB" id="3743969at2"/>
<evidence type="ECO:0000313" key="4">
    <source>
        <dbReference type="EMBL" id="ADP78803.1"/>
    </source>
</evidence>
<evidence type="ECO:0000256" key="1">
    <source>
        <dbReference type="ARBA" id="ARBA00023015"/>
    </source>
</evidence>
<feature type="region of interest" description="Disordered" evidence="3">
    <location>
        <begin position="184"/>
        <end position="214"/>
    </location>
</feature>
<keyword evidence="2" id="KW-0804">Transcription</keyword>
<dbReference type="Gene3D" id="1.10.10.1320">
    <property type="entry name" value="Anti-sigma factor, zinc-finger domain"/>
    <property type="match status" value="1"/>
</dbReference>
<dbReference type="InterPro" id="IPR041916">
    <property type="entry name" value="Anti_sigma_zinc_sf"/>
</dbReference>
<dbReference type="KEGG" id="fri:FraEuI1c_0725"/>
<name>E3ITP6_PSEI1</name>
<evidence type="ECO:0000256" key="3">
    <source>
        <dbReference type="SAM" id="MobiDB-lite"/>
    </source>
</evidence>
<dbReference type="STRING" id="298654.FraEuI1c_0725"/>
<dbReference type="InParanoid" id="E3ITP6"/>
<organism evidence="4 5">
    <name type="scientific">Pseudofrankia inefficax (strain DSM 45817 / CECT 9037 / DDB 130130 / EuI1c)</name>
    <name type="common">Frankia inefficax</name>
    <dbReference type="NCBI Taxonomy" id="298654"/>
    <lineage>
        <taxon>Bacteria</taxon>
        <taxon>Bacillati</taxon>
        <taxon>Actinomycetota</taxon>
        <taxon>Actinomycetes</taxon>
        <taxon>Frankiales</taxon>
        <taxon>Frankiaceae</taxon>
        <taxon>Pseudofrankia</taxon>
    </lineage>
</organism>
<dbReference type="EMBL" id="CP002299">
    <property type="protein sequence ID" value="ADP78803.1"/>
    <property type="molecule type" value="Genomic_DNA"/>
</dbReference>
<evidence type="ECO:0000256" key="2">
    <source>
        <dbReference type="ARBA" id="ARBA00023163"/>
    </source>
</evidence>
<keyword evidence="1" id="KW-0805">Transcription regulation</keyword>
<dbReference type="HOGENOM" id="CLU_1003825_0_0_11"/>